<protein>
    <submittedName>
        <fullName evidence="1">Uncharacterized protein</fullName>
    </submittedName>
</protein>
<name>A0AAE0T697_9BIVA</name>
<organism evidence="1 2">
    <name type="scientific">Potamilus streckersoni</name>
    <dbReference type="NCBI Taxonomy" id="2493646"/>
    <lineage>
        <taxon>Eukaryota</taxon>
        <taxon>Metazoa</taxon>
        <taxon>Spiralia</taxon>
        <taxon>Lophotrochozoa</taxon>
        <taxon>Mollusca</taxon>
        <taxon>Bivalvia</taxon>
        <taxon>Autobranchia</taxon>
        <taxon>Heteroconchia</taxon>
        <taxon>Palaeoheterodonta</taxon>
        <taxon>Unionida</taxon>
        <taxon>Unionoidea</taxon>
        <taxon>Unionidae</taxon>
        <taxon>Ambleminae</taxon>
        <taxon>Lampsilini</taxon>
        <taxon>Potamilus</taxon>
    </lineage>
</organism>
<comment type="caution">
    <text evidence="1">The sequence shown here is derived from an EMBL/GenBank/DDBJ whole genome shotgun (WGS) entry which is preliminary data.</text>
</comment>
<sequence length="82" mass="9112">MGRIPYQADLPIQAYLSPSKIPNFVTDPGYQLLGTLNVIITIPTEEERNIIVVCVFSDTELHAVALEQENEIPFAATLQVIE</sequence>
<accession>A0AAE0T697</accession>
<reference evidence="1" key="3">
    <citation type="submission" date="2023-05" db="EMBL/GenBank/DDBJ databases">
        <authorList>
            <person name="Smith C.H."/>
        </authorList>
    </citation>
    <scope>NUCLEOTIDE SEQUENCE</scope>
    <source>
        <strain evidence="1">CHS0354</strain>
        <tissue evidence="1">Mantle</tissue>
    </source>
</reference>
<dbReference type="AlphaFoldDB" id="A0AAE0T697"/>
<keyword evidence="2" id="KW-1185">Reference proteome</keyword>
<dbReference type="EMBL" id="JAEAOA010000078">
    <property type="protein sequence ID" value="KAK3604539.1"/>
    <property type="molecule type" value="Genomic_DNA"/>
</dbReference>
<gene>
    <name evidence="1" type="ORF">CHS0354_000360</name>
</gene>
<dbReference type="Proteomes" id="UP001195483">
    <property type="component" value="Unassembled WGS sequence"/>
</dbReference>
<evidence type="ECO:0000313" key="2">
    <source>
        <dbReference type="Proteomes" id="UP001195483"/>
    </source>
</evidence>
<proteinExistence type="predicted"/>
<reference evidence="1" key="2">
    <citation type="journal article" date="2021" name="Genome Biol. Evol.">
        <title>Developing a high-quality reference genome for a parasitic bivalve with doubly uniparental inheritance (Bivalvia: Unionida).</title>
        <authorList>
            <person name="Smith C.H."/>
        </authorList>
    </citation>
    <scope>NUCLEOTIDE SEQUENCE</scope>
    <source>
        <strain evidence="1">CHS0354</strain>
        <tissue evidence="1">Mantle</tissue>
    </source>
</reference>
<evidence type="ECO:0000313" key="1">
    <source>
        <dbReference type="EMBL" id="KAK3604539.1"/>
    </source>
</evidence>
<reference evidence="1" key="1">
    <citation type="journal article" date="2021" name="Genome Biol. Evol.">
        <title>A High-Quality Reference Genome for a Parasitic Bivalve with Doubly Uniparental Inheritance (Bivalvia: Unionida).</title>
        <authorList>
            <person name="Smith C.H."/>
        </authorList>
    </citation>
    <scope>NUCLEOTIDE SEQUENCE</scope>
    <source>
        <strain evidence="1">CHS0354</strain>
    </source>
</reference>